<name>A0A854QAD7_CRYNE</name>
<organism evidence="1 2">
    <name type="scientific">Cryptococcus neoformans Tu259-1</name>
    <dbReference type="NCBI Taxonomy" id="1230072"/>
    <lineage>
        <taxon>Eukaryota</taxon>
        <taxon>Fungi</taxon>
        <taxon>Dikarya</taxon>
        <taxon>Basidiomycota</taxon>
        <taxon>Agaricomycotina</taxon>
        <taxon>Tremellomycetes</taxon>
        <taxon>Tremellales</taxon>
        <taxon>Cryptococcaceae</taxon>
        <taxon>Cryptococcus</taxon>
        <taxon>Cryptococcus neoformans species complex</taxon>
    </lineage>
</organism>
<protein>
    <submittedName>
        <fullName evidence="1">Uncharacterized protein</fullName>
    </submittedName>
</protein>
<proteinExistence type="predicted"/>
<dbReference type="Proteomes" id="UP000199727">
    <property type="component" value="Unassembled WGS sequence"/>
</dbReference>
<dbReference type="EMBL" id="AMKT01000101">
    <property type="protein sequence ID" value="OXG10700.1"/>
    <property type="molecule type" value="Genomic_DNA"/>
</dbReference>
<evidence type="ECO:0000313" key="2">
    <source>
        <dbReference type="Proteomes" id="UP000199727"/>
    </source>
</evidence>
<reference evidence="1 2" key="1">
    <citation type="submission" date="2017-06" db="EMBL/GenBank/DDBJ databases">
        <title>Global population genomics of the pathogenic fungus Cryptococcus neoformans var. grubii.</title>
        <authorList>
            <person name="Cuomo C."/>
            <person name="Litvintseva A."/>
            <person name="Chen Y."/>
            <person name="Young S."/>
            <person name="Zeng Q."/>
            <person name="Chapman S."/>
            <person name="Gujja S."/>
            <person name="Saif S."/>
            <person name="Birren B."/>
        </authorList>
    </citation>
    <scope>NUCLEOTIDE SEQUENCE [LARGE SCALE GENOMIC DNA]</scope>
    <source>
        <strain evidence="1 2">Tu259-1</strain>
    </source>
</reference>
<comment type="caution">
    <text evidence="1">The sequence shown here is derived from an EMBL/GenBank/DDBJ whole genome shotgun (WGS) entry which is preliminary data.</text>
</comment>
<dbReference type="AlphaFoldDB" id="A0A854QAD7"/>
<evidence type="ECO:0000313" key="1">
    <source>
        <dbReference type="EMBL" id="OXG10700.1"/>
    </source>
</evidence>
<gene>
    <name evidence="1" type="ORF">C361_06733</name>
</gene>
<sequence>MQPCLFTEKAAERDYQRTIAECGMIGCPSTAHDNVWNSLEKRYRVWRHRLSAHSLGRRLWNKYDLQSCWTPMCVMN</sequence>
<accession>A0A854QAD7</accession>